<dbReference type="GO" id="GO:0004312">
    <property type="term" value="F:fatty acid synthase activity"/>
    <property type="evidence" value="ECO:0007669"/>
    <property type="project" value="TreeGrafter"/>
</dbReference>
<evidence type="ECO:0000256" key="8">
    <source>
        <dbReference type="PROSITE-ProRule" id="PRU01363"/>
    </source>
</evidence>
<evidence type="ECO:0000259" key="12">
    <source>
        <dbReference type="PROSITE" id="PS52019"/>
    </source>
</evidence>
<dbReference type="InterPro" id="IPR001227">
    <property type="entry name" value="Ac_transferase_dom_sf"/>
</dbReference>
<dbReference type="GO" id="GO:0004315">
    <property type="term" value="F:3-oxoacyl-[acyl-carrier-protein] synthase activity"/>
    <property type="evidence" value="ECO:0007669"/>
    <property type="project" value="InterPro"/>
</dbReference>
<dbReference type="InterPro" id="IPR006162">
    <property type="entry name" value="Ppantetheine_attach_site"/>
</dbReference>
<dbReference type="SMART" id="SM00826">
    <property type="entry name" value="PKS_DH"/>
    <property type="match status" value="2"/>
</dbReference>
<dbReference type="InterPro" id="IPR020806">
    <property type="entry name" value="PKS_PP-bd"/>
</dbReference>
<dbReference type="NCBIfam" id="NF045894">
    <property type="entry name" value="PKS_plus_SDR"/>
    <property type="match status" value="1"/>
</dbReference>
<dbReference type="InterPro" id="IPR036736">
    <property type="entry name" value="ACP-like_sf"/>
</dbReference>
<dbReference type="Gene3D" id="3.40.50.720">
    <property type="entry name" value="NAD(P)-binding Rossmann-like Domain"/>
    <property type="match status" value="3"/>
</dbReference>
<dbReference type="SUPFAM" id="SSF53901">
    <property type="entry name" value="Thiolase-like"/>
    <property type="match status" value="3"/>
</dbReference>
<dbReference type="PROSITE" id="PS00012">
    <property type="entry name" value="PHOSPHOPANTETHEINE"/>
    <property type="match status" value="3"/>
</dbReference>
<accession>Q0PD02</accession>
<dbReference type="GO" id="GO:0006633">
    <property type="term" value="P:fatty acid biosynthetic process"/>
    <property type="evidence" value="ECO:0007669"/>
    <property type="project" value="InterPro"/>
</dbReference>
<dbReference type="Gene3D" id="1.10.1200.10">
    <property type="entry name" value="ACP-like"/>
    <property type="match status" value="3"/>
</dbReference>
<dbReference type="Pfam" id="PF02801">
    <property type="entry name" value="Ketoacyl-synt_C"/>
    <property type="match status" value="3"/>
</dbReference>
<dbReference type="Pfam" id="PF14765">
    <property type="entry name" value="PS-DH"/>
    <property type="match status" value="2"/>
</dbReference>
<dbReference type="GO" id="GO:0033068">
    <property type="term" value="P:macrolide biosynthetic process"/>
    <property type="evidence" value="ECO:0007669"/>
    <property type="project" value="UniProtKB-ARBA"/>
</dbReference>
<evidence type="ECO:0000256" key="7">
    <source>
        <dbReference type="ARBA" id="ARBA00023315"/>
    </source>
</evidence>
<feature type="region of interest" description="N-terminal hotdog fold" evidence="8">
    <location>
        <begin position="2490"/>
        <end position="2622"/>
    </location>
</feature>
<feature type="region of interest" description="Disordered" evidence="9">
    <location>
        <begin position="2615"/>
        <end position="2637"/>
    </location>
</feature>
<keyword evidence="5" id="KW-0045">Antibiotic biosynthesis</keyword>
<evidence type="ECO:0000259" key="10">
    <source>
        <dbReference type="PROSITE" id="PS50075"/>
    </source>
</evidence>
<feature type="region of interest" description="C-terminal hotdog fold" evidence="8">
    <location>
        <begin position="4412"/>
        <end position="4561"/>
    </location>
</feature>
<comment type="pathway">
    <text evidence="1">Antibiotic biosynthesis.</text>
</comment>
<dbReference type="CDD" id="cd08952">
    <property type="entry name" value="KR_1_SDR_x"/>
    <property type="match status" value="1"/>
</dbReference>
<dbReference type="SMART" id="SM00822">
    <property type="entry name" value="PKS_KR"/>
    <property type="match status" value="3"/>
</dbReference>
<dbReference type="PROSITE" id="PS50075">
    <property type="entry name" value="CARRIER"/>
    <property type="match status" value="3"/>
</dbReference>
<dbReference type="InterPro" id="IPR016036">
    <property type="entry name" value="Malonyl_transacylase_ACP-bd"/>
</dbReference>
<evidence type="ECO:0000256" key="6">
    <source>
        <dbReference type="ARBA" id="ARBA00023268"/>
    </source>
</evidence>
<dbReference type="InterPro" id="IPR050091">
    <property type="entry name" value="PKS_NRPS_Biosynth_Enz"/>
</dbReference>
<dbReference type="PANTHER" id="PTHR43775:SF51">
    <property type="entry name" value="INACTIVE PHENOLPHTHIOCEROL SYNTHESIS POLYKETIDE SYNTHASE TYPE I PKS1-RELATED"/>
    <property type="match status" value="1"/>
</dbReference>
<dbReference type="Gene3D" id="3.10.129.110">
    <property type="entry name" value="Polyketide synthase dehydratase"/>
    <property type="match status" value="2"/>
</dbReference>
<dbReference type="InterPro" id="IPR042104">
    <property type="entry name" value="PKS_dehydratase_sf"/>
</dbReference>
<dbReference type="Pfam" id="PF18369">
    <property type="entry name" value="PKS_DE"/>
    <property type="match status" value="1"/>
</dbReference>
<feature type="domain" description="Ketosynthase family 3 (KS3)" evidence="11">
    <location>
        <begin position="33"/>
        <end position="459"/>
    </location>
</feature>
<feature type="domain" description="PKS/mFAS DH" evidence="12">
    <location>
        <begin position="4271"/>
        <end position="4561"/>
    </location>
</feature>
<keyword evidence="4" id="KW-0808">Transferase</keyword>
<dbReference type="FunFam" id="3.40.47.10:FF:000019">
    <property type="entry name" value="Polyketide synthase type I"/>
    <property type="match status" value="3"/>
</dbReference>
<dbReference type="Gene3D" id="6.10.140.1830">
    <property type="match status" value="1"/>
</dbReference>
<name>Q0PD02_STRHA</name>
<dbReference type="InterPro" id="IPR014031">
    <property type="entry name" value="Ketoacyl_synth_C"/>
</dbReference>
<dbReference type="InterPro" id="IPR009081">
    <property type="entry name" value="PP-bd_ACP"/>
</dbReference>
<feature type="active site" description="Proton acceptor; for dehydratase activity" evidence="8">
    <location>
        <position position="4303"/>
    </location>
</feature>
<feature type="compositionally biased region" description="Polar residues" evidence="9">
    <location>
        <begin position="2615"/>
        <end position="2636"/>
    </location>
</feature>
<dbReference type="Pfam" id="PF22953">
    <property type="entry name" value="SpnB_Rossmann"/>
    <property type="match status" value="2"/>
</dbReference>
<feature type="active site" description="Proton donor; for dehydratase activity" evidence="8">
    <location>
        <position position="4473"/>
    </location>
</feature>
<dbReference type="InterPro" id="IPR049552">
    <property type="entry name" value="PKS_DH_N"/>
</dbReference>
<dbReference type="InterPro" id="IPR032821">
    <property type="entry name" value="PKS_assoc"/>
</dbReference>
<dbReference type="InterPro" id="IPR049900">
    <property type="entry name" value="PKS_mFAS_DH"/>
</dbReference>
<dbReference type="FunFam" id="3.40.366.10:FF:000002">
    <property type="entry name" value="Probable polyketide synthase 2"/>
    <property type="match status" value="3"/>
</dbReference>
<dbReference type="Gene3D" id="3.40.47.10">
    <property type="match status" value="3"/>
</dbReference>
<keyword evidence="6" id="KW-0511">Multifunctional enzyme</keyword>
<feature type="region of interest" description="N-terminal hotdog fold" evidence="8">
    <location>
        <begin position="4271"/>
        <end position="4399"/>
    </location>
</feature>
<dbReference type="SUPFAM" id="SSF51735">
    <property type="entry name" value="NAD(P)-binding Rossmann-fold domains"/>
    <property type="match status" value="6"/>
</dbReference>
<feature type="domain" description="Carrier" evidence="10">
    <location>
        <begin position="3277"/>
        <end position="3352"/>
    </location>
</feature>
<dbReference type="InterPro" id="IPR036291">
    <property type="entry name" value="NAD(P)-bd_dom_sf"/>
</dbReference>
<evidence type="ECO:0000259" key="11">
    <source>
        <dbReference type="PROSITE" id="PS52004"/>
    </source>
</evidence>
<sequence>MSNEQKMFEYLKRTMAELENSRSRVAELEGRSAEPLAIVGMACRYPGGVTSPEQLWKLVAEGRDGVTEFPTDRGWDIENLYNPDPNHQGTSYACEGGFLHDAGEFDPAFFGISPREALAMDPQQRLLLETSWEAVENAGIDPLILRGSRAGVFVGTSSQDYAVTANQAADATDGYLLTGTAGSVISGRVAYVLGAEGPAVSVDTACSSSLVALHLAMQALRNDECSMALVGGVAVMATPTGFVEFSRQRGLAADGRCKSFAAAADGTGWAEGVGVLVVERLSVAQRLGHRVLAVIRSSAVNQDGASSGLTAPNGPSQQRVIRQALASAGLSTADVDVVEAHGTGTSLGDPIEAQALLATYGQGRPKGRPLLLGSLKSNIGHAQAAAGVAGVIKMVMALRHGVLPATLHVDEPTPHVDWASGAVELLTESRPWPETGRPRRAAVSSFGISGTNAHAILEQAPEDGTAQVATTDGDSLVPWVLSGRGAAGVRAQAARLREWLLERPGAHPADIGSSLLTSRSLFEDRLVVLGSHQDVLLDALAAVVEGAPWPGVVGGSGGGVVADRVVFVFPGQGSQWVGMGRELYTSSPVFRARLDECAAALDPLVEWSLIDVVRGESGAPGLERVDVVQPVLWAVMVSLAAVWESWGVVPAAVVGHSQGEIAAACVAGALSVEDAARVVALRSRAVRAMAGDGAMVSVALPAAEAEALTGDGVSLAAVNGPSSVVLSGDRSALTPVVEGLTAQGVRTKWVPVDYASHSAHMERIHDELLEILSGIEPKTSRIPLYSTVSAARIDTSRMDASYWFDNIRGTVRFHETVQALIADGLTAFVEVSPHPVLAMSVQDTLDQAEATGLSIGTLRRDENEHETLLTAAAQLFVAGLPIDWHTAAFTGRETRRVDLPTYAFQRERFWLEAGTAIAEVAAVDGAEARFWDVVERGDAEELAAALAAAGVDASVEALEPVLPVLSSWRQVQRARTAAQSWRYQVTWKPRTGAATDGSLSGTWLVLAPQPGSFDGLTAECVSALEERGATAVVLRPDGPAVGDRASWRALLDGALADTPDQPVSGAVALLGLAEDPLTEFPVVSAGLAGVLALVQALGDVGIEAPMWCLTQGAVSVGRTDPVRHPTQALVWGLGRVIPLEAPQRWGGLIDLPETVDQSCWDRIGSALAGDGGEDQIAIRTSGTYVRRLVTAPASDRATSGGWTPGDGTVLITGGTGALGRHVARWTASRGARRLLLLSRSGHRAPEAEALVAELSEAGCHADVVACNIADRDALATVLAAIPAEHPLTTVIHTAAALDDGVIDSLSPSRMAAALRAKKAGAWNLHELTSELDLAHFVLFSSFGAVVGSPGQGNYAPANAYLDALAQYRRSHGLAATAIAWAALAGDGMARESDIFDRFARHGVPPMSPEQALEALGVALAGDETCVSIADISWKQFWTANNAERANLFFNEIPEVQALLAEHAATTDSGSGLAARLVGLAGPERHRTLLDLVRGHVAAVLGHSGPENVAAGRAFRELGFDSLTAVELRNRLNAATGLQLSATLVFDYPTPTIITEHLLGQLLGEGEGEGEGDGEDENGAVARPRPTAAHVSNEPLAVVGMACRFPGGVATPEQLWRLVAEGVDGISGFPVDRGWDERALFDPDPDNQGTTYACEGGFLHDAAKFDPEFFGISPREALAMDPQQRLLLETSWEAVENAGIDPLTLRGSATGVFAGVTYHDYSARLRSIPEGLEGLLSTGSSGSVVSGRVAYVLGLEGPALTVDTACSSSLVALHLAGQALRQGECSIALAGGVTVMSTPGTFIGFSRQRGLAADGRCKAFGAAADGFGPGEGVGMLVLERLSDAQRLGHPVLAVIRGSAVNQDGASNGLTAPNGPSQQRVIRQALASAGLSTADVDVVEAHGTGTSLGDPIEAQALLATYGQGRPEDRPLRLGSIKSNIGHTQAAAGVAGVIKMVMALRNGVLPPTLHVDEPTPHVDWASGAVELLTEAASWPEVDRPWRAAVSSFGISGTNAHTIIEQAPQVEVGALEPAVKGDVLVPWVVSGRGADALRAQAARLREWVLEHPEHSLVDVGHSLVVSRSAFEDRAVVLGSDREALLDGLAAAAQGGPWPGVVQGSSVGSGGGVAFLFTGQGAQRVGMGRELSVRFPVFASALDEVCVQLDAHLERPLREVLFVEPDTEAAALLDETAFTQAALFAIEVALYRLVESWSLTPDYLLGHSIGGLAAAHVAGVLSLEDAAEVVVARGRLMQALPKGGAMVSLQASEDEVVESLDGRVSIAAVNGPQAVVISGDEDAVTAVADEWRARGRKVKRLTVSHAFHSALMEPMLATFEQVLSRVTLNPPRIPVISDSTGLPLTPEQATSPAYWTAHVRNPVLFHQAITHLTGQGVNSFLELGPDGVLSAMVQHSAPDAAQATPLLRSGVDEPEAALTAVAGLFVTGRTLDWNAVLADPGARRVPLPTYSFQYGHYWLKTDTTPGADAALHGLASLQHPLLSACVTVAEGDLVLLTGQLSLRNHPWLADHAVLGSVLLPGTAFLELAVRAGDQVGCARVEELVIQAPLILADDDTAAPQDVQILVGAPQPDSARSVDIYSRPHTDGDAGPDHDAWTHHASGVLTTGSRGESSVAPDTSLTTWPPQQAVPIPLDDFYPRLDRLGFGYGPLFQGLHAAWRSGDEVYAEIRLPEQDDDTAGGTDFGIHPALLDAALHAISLTVPEQADDSDTPQGGLPFSWTGIELHAGGAAALRVRLRRNDDDSVSLLAADAVGAPVVSVESLVLRPVTAEHVRADRSAHRDALFNLDWVLGEAAPDPRESTWGILTVPGLTTGTEDVEAGLTLRGVTVSELAGIPVVPSETGPLPQDSRPAPDTVVVPLSFTDNGTAATAVTTTLAVVQQWLASPEWSASRLLVLTRGAVAVEPGEDVTDLAAAAVWGLLRTAQSENPDRFLLVDSDERGIDGGSLLEAVAADEPQIALRDGRIRLPRLHRAQLDEDCERHDWSATPGTVLVTGGTGSLGQAVAAHLADQGVSRLLLLSRRGPDAPGAGELVERLNAAGAAVEIVACDVADREALAGVLAGIPPEHPLCAVVHTAGVVSDATIPSLTPGQVAAVFAAKGDAAWHLHELTAETPLSAFVLFSSASGTIGNAGQGNYAAANAFLDALARHRSARGLPAVSLGWGLWAEPSGMTGGLSGADRARMARGGVTALTTRQGLELLDTALGAGTPWMLPIKLNLRALRGSVAVPHLLRDLAPASVRRHATAGSENAGTLAARLAGLAETEQRQLLLETVRGQVATVLGHARPEHIQPERAFRELGFDSLTSVELRNRLNTATGMRLPATLVFDSPTPNAVTDFLLSRLLGRQDTARPIAKRTAATSEEPLAVIGMACRFPGGVTSPEHLWELVVNGADGVSAFPADRDWDLANLFHSDPDHPGTSYASEGGFLHDAGEFDPGFFGISPREALAMDPQQRLLLETSWEAVENAGIDPLSLKGTDTGVFTGLMYHDYSARLRTVPDGLEGYLGTGNAGSVVSGRVAYVLGAEGPAVTVDTACSSSLVALHWAAQALRQGECSMALAGGVTVMATPSTFVDFSRQRGLAADGRCKSFAAAADGTGWAEGVGMVLVERLSDAQRLGHPILAVIRSSAVNQDGASNGLTAPNGPSQQRVIRQALASAGLSTADVDVVEAHGTGTSLGDPIEAQALLATYGQGRPEGQPLWLGSLKSNIGHAQAAAGVAGVIKMVMALRHGVLPATLHVDEPTPHVDWASGAVELLTESRPWPEVGRPRRAAVSSFGISGTNAHTILEQAPDAVSGVEDRGAEPETAGVVPWVLSGRGDAGLRGQAARLHEWALEHSEERLVDVGHSLVMSRSAFEDRVVVLGSDRDALLDGLAVVAQGDPGPGVVVGSSAGAGGGVAFLFTGQGAQRLGMGRELAESFAVFAVALDEVCAHMDVLLERPLREVLFAEPGTEAAALLDETAFTQAALFAVEVALYRLVESWSLTPDYLLGHSIGGLAAAYVSGVLSLEDAAVVVAARGRLMQALPKGGAMVSLQAAEDEVLESLSGLVSIAAVNGPQAVVISGDEDAVTAVAEEWRARGRKVKRLTVSHAFHSVLMEPMLAEFEQVLSRVTLNAPRIPVISDSTGLPLTAEQATSPAYWTAHVRNPVLFHQAISYLTEQGVSAFLELGPDGVLSAMTRTSLADDSDTTVVPLLRSGRQEPEAALTALAELYVNGVAVDWTVLLDGARPVALPTYAFQHQRYWLDATDGPGADPADLGLGALNHPLLGAAVGIADGDTAVLTGRVSLGSHPWLADHAVLGSVLLPGTALLELAVRAGDQVGCARVEELVLHTPLILTEGAGADLQVLVGAADDSGLRTVDIYSRTHTTEQGSYGTEWTQHASGSLAAEATAPDRTGLETWPPKDATAMEVSGHYERVSESGFDYGPVFQGLRAAWRDGTDLYAEVALPQSDGTTPAEFGVHPALLDAALHALGLAAGSSDAESTSDLESTAGQGQLPFSWGGASLYATGAGTLRVRLRPNQDGTIGLTAIDTAGDLVFAAESLALRPVSAEQIQAGREAGQDDLFAVDWATALPLPERSGGAPGDWAVLTRFGAHSAQVLLDGLLANGSTGHVCDDVADAFASDAKPGTVVLPVSRVADPGQDTTEVVSETLAVVQEWLSLPEYAESHLVVVTEGAVAVEAGEDITDLAGAAVWGLIRTAQSENPDRFILVDIDPAGVRDGVLARAVASDEPQLAVRADTLRLPRVRRTGVPAGDGVGTERPVGEPLTGRGTVLITGGTGGLGAVLARHLAAKGVERLLLTSRQGMAASGADALVAELATLGAAVEIAACDVSDRAAVAALLAGVPDDHPLSAVVHAAGVLDDGVIGSLTPERVARVLAPKAEGAWHLHELTAHLPLTAFVLFSSASGTFGNAGQANYAAANAFLDGLAAHRQALGLTAVSLGWGLWAQATGMAGHLGAGEQDRISRGGGDALTTEQGLMLFDMALQSDRSTLLPMRLNIQRLQTEANAASPHPLLREIIRVPVRRTTSSASESGEAFTDRLSGLSEDEREQAVLDLTRSTVATVLAHNSLEDIPRDKRFLDIGFDSLTAIELRNRLNKALGLRLPASLVFDQPTPAQLAKYLVGQLQPSDRSPLMDVLESIDRSLDRALQLRVSSDPQEEMDSEVLAQLERLANKMTEIKSRGSERMDKSEIRDLSDDEMFNFINKSLNISE</sequence>
<dbReference type="Gene3D" id="3.30.70.3290">
    <property type="match status" value="3"/>
</dbReference>
<dbReference type="Pfam" id="PF16197">
    <property type="entry name" value="KAsynt_C_assoc"/>
    <property type="match status" value="3"/>
</dbReference>
<protein>
    <submittedName>
        <fullName evidence="13">Type I polyketide synthase</fullName>
    </submittedName>
</protein>
<organism evidence="13">
    <name type="scientific">Streptomyces halstedii</name>
    <dbReference type="NCBI Taxonomy" id="1944"/>
    <lineage>
        <taxon>Bacteria</taxon>
        <taxon>Bacillati</taxon>
        <taxon>Actinomycetota</taxon>
        <taxon>Actinomycetes</taxon>
        <taxon>Kitasatosporales</taxon>
        <taxon>Streptomycetaceae</taxon>
        <taxon>Streptomyces</taxon>
    </lineage>
</organism>
<evidence type="ECO:0000256" key="1">
    <source>
        <dbReference type="ARBA" id="ARBA00004792"/>
    </source>
</evidence>
<dbReference type="Gene3D" id="3.40.366.10">
    <property type="entry name" value="Malonyl-Coenzyme A Acyl Carrier Protein, domain 2"/>
    <property type="match status" value="3"/>
</dbReference>
<feature type="domain" description="PKS/mFAS DH" evidence="12">
    <location>
        <begin position="2490"/>
        <end position="2784"/>
    </location>
</feature>
<dbReference type="InterPro" id="IPR020841">
    <property type="entry name" value="PKS_Beta-ketoAc_synthase_dom"/>
</dbReference>
<feature type="active site" description="Proton donor; for dehydratase activity" evidence="8">
    <location>
        <position position="2702"/>
    </location>
</feature>
<dbReference type="InterPro" id="IPR014030">
    <property type="entry name" value="Ketoacyl_synth_N"/>
</dbReference>
<dbReference type="PROSITE" id="PS52004">
    <property type="entry name" value="KS3_2"/>
    <property type="match status" value="3"/>
</dbReference>
<dbReference type="Pfam" id="PF21089">
    <property type="entry name" value="PKS_DH_N"/>
    <property type="match status" value="2"/>
</dbReference>
<dbReference type="InterPro" id="IPR018201">
    <property type="entry name" value="Ketoacyl_synth_AS"/>
</dbReference>
<dbReference type="InterPro" id="IPR013968">
    <property type="entry name" value="PKS_KR"/>
</dbReference>
<feature type="domain" description="Carrier" evidence="10">
    <location>
        <begin position="5059"/>
        <end position="5134"/>
    </location>
</feature>
<dbReference type="CDD" id="cd08956">
    <property type="entry name" value="KR_3_FAS_SDR_x"/>
    <property type="match status" value="2"/>
</dbReference>
<dbReference type="SUPFAM" id="SSF47336">
    <property type="entry name" value="ACP-like"/>
    <property type="match status" value="3"/>
</dbReference>
<dbReference type="InterPro" id="IPR055123">
    <property type="entry name" value="SpnB-like_Rossmann"/>
</dbReference>
<dbReference type="Pfam" id="PF00550">
    <property type="entry name" value="PP-binding"/>
    <property type="match status" value="3"/>
</dbReference>
<dbReference type="SUPFAM" id="SSF55048">
    <property type="entry name" value="Probable ACP-binding domain of malonyl-CoA ACP transacylase"/>
    <property type="match status" value="3"/>
</dbReference>
<dbReference type="SMART" id="SM00827">
    <property type="entry name" value="PKS_AT"/>
    <property type="match status" value="3"/>
</dbReference>
<dbReference type="SMART" id="SM00823">
    <property type="entry name" value="PKS_PP"/>
    <property type="match status" value="3"/>
</dbReference>
<keyword evidence="2" id="KW-0596">Phosphopantetheine</keyword>
<dbReference type="Pfam" id="PF00109">
    <property type="entry name" value="ketoacyl-synt"/>
    <property type="match status" value="3"/>
</dbReference>
<dbReference type="Pfam" id="PF00698">
    <property type="entry name" value="Acyl_transf_1"/>
    <property type="match status" value="3"/>
</dbReference>
<dbReference type="SMART" id="SM00825">
    <property type="entry name" value="PKS_KS"/>
    <property type="match status" value="3"/>
</dbReference>
<dbReference type="EMBL" id="AB241068">
    <property type="protein sequence ID" value="BAF02923.1"/>
    <property type="molecule type" value="Genomic_DNA"/>
</dbReference>
<dbReference type="InterPro" id="IPR016039">
    <property type="entry name" value="Thiolase-like"/>
</dbReference>
<dbReference type="SUPFAM" id="SSF52151">
    <property type="entry name" value="FabD/lysophospholipase-like"/>
    <property type="match status" value="3"/>
</dbReference>
<dbReference type="InterPro" id="IPR014043">
    <property type="entry name" value="Acyl_transferase_dom"/>
</dbReference>
<evidence type="ECO:0000256" key="2">
    <source>
        <dbReference type="ARBA" id="ARBA00022450"/>
    </source>
</evidence>
<evidence type="ECO:0000256" key="3">
    <source>
        <dbReference type="ARBA" id="ARBA00022553"/>
    </source>
</evidence>
<feature type="domain" description="Ketosynthase family 3 (KS3)" evidence="11">
    <location>
        <begin position="1592"/>
        <end position="2018"/>
    </location>
</feature>
<evidence type="ECO:0000256" key="9">
    <source>
        <dbReference type="SAM" id="MobiDB-lite"/>
    </source>
</evidence>
<dbReference type="GO" id="GO:0031177">
    <property type="term" value="F:phosphopantetheine binding"/>
    <property type="evidence" value="ECO:0007669"/>
    <property type="project" value="InterPro"/>
</dbReference>
<reference evidence="13" key="1">
    <citation type="submission" date="2005-11" db="EMBL/GenBank/DDBJ databases">
        <title>Full length of halstoctacosanolide biosynthetic gene cluster.</title>
        <authorList>
            <person name="Tohyama S."/>
            <person name="Kakinuma K."/>
            <person name="Eguchi T."/>
        </authorList>
    </citation>
    <scope>NUCLEOTIDE SEQUENCE</scope>
    <source>
        <strain evidence="13">HC34</strain>
    </source>
</reference>
<dbReference type="PROSITE" id="PS00606">
    <property type="entry name" value="KS3_1"/>
    <property type="match status" value="3"/>
</dbReference>
<dbReference type="InterPro" id="IPR020807">
    <property type="entry name" value="PKS_DH"/>
</dbReference>
<dbReference type="InterPro" id="IPR016035">
    <property type="entry name" value="Acyl_Trfase/lysoPLipase"/>
</dbReference>
<evidence type="ECO:0000256" key="5">
    <source>
        <dbReference type="ARBA" id="ARBA00023194"/>
    </source>
</evidence>
<dbReference type="SMART" id="SM01294">
    <property type="entry name" value="PKS_PP_betabranch"/>
    <property type="match status" value="3"/>
</dbReference>
<dbReference type="InterPro" id="IPR057326">
    <property type="entry name" value="KR_dom"/>
</dbReference>
<evidence type="ECO:0000256" key="4">
    <source>
        <dbReference type="ARBA" id="ARBA00022679"/>
    </source>
</evidence>
<dbReference type="InterPro" id="IPR041618">
    <property type="entry name" value="PKS_DE"/>
</dbReference>
<dbReference type="PROSITE" id="PS52019">
    <property type="entry name" value="PKS_MFAS_DH"/>
    <property type="match status" value="2"/>
</dbReference>
<feature type="active site" description="Proton acceptor; for dehydratase activity" evidence="8">
    <location>
        <position position="2522"/>
    </location>
</feature>
<evidence type="ECO:0000313" key="13">
    <source>
        <dbReference type="EMBL" id="BAF02923.1"/>
    </source>
</evidence>
<dbReference type="InterPro" id="IPR049551">
    <property type="entry name" value="PKS_DH_C"/>
</dbReference>
<feature type="region of interest" description="Disordered" evidence="9">
    <location>
        <begin position="4756"/>
        <end position="4777"/>
    </location>
</feature>
<feature type="domain" description="Carrier" evidence="10">
    <location>
        <begin position="1486"/>
        <end position="1561"/>
    </location>
</feature>
<keyword evidence="7" id="KW-0012">Acyltransferase</keyword>
<gene>
    <name evidence="13" type="primary">hlsC</name>
</gene>
<dbReference type="FunFam" id="1.10.1200.10:FF:000007">
    <property type="entry name" value="Probable polyketide synthase pks17"/>
    <property type="match status" value="3"/>
</dbReference>
<dbReference type="PANTHER" id="PTHR43775">
    <property type="entry name" value="FATTY ACID SYNTHASE"/>
    <property type="match status" value="1"/>
</dbReference>
<dbReference type="CDD" id="cd00833">
    <property type="entry name" value="PKS"/>
    <property type="match status" value="3"/>
</dbReference>
<keyword evidence="3" id="KW-0597">Phosphoprotein</keyword>
<dbReference type="Pfam" id="PF08659">
    <property type="entry name" value="KR"/>
    <property type="match status" value="3"/>
</dbReference>
<feature type="region of interest" description="C-terminal hotdog fold" evidence="8">
    <location>
        <begin position="2639"/>
        <end position="2784"/>
    </location>
</feature>
<feature type="domain" description="Ketosynthase family 3 (KS3)" evidence="11">
    <location>
        <begin position="3371"/>
        <end position="3797"/>
    </location>
</feature>
<proteinExistence type="predicted"/>